<dbReference type="PANTHER" id="PTHR11216">
    <property type="entry name" value="EH DOMAIN"/>
    <property type="match status" value="1"/>
</dbReference>
<dbReference type="EMBL" id="JAEUBG010002296">
    <property type="protein sequence ID" value="KAH3684861.1"/>
    <property type="molecule type" value="Genomic_DNA"/>
</dbReference>
<feature type="compositionally biased region" description="Acidic residues" evidence="4">
    <location>
        <begin position="1108"/>
        <end position="1122"/>
    </location>
</feature>
<dbReference type="InterPro" id="IPR000261">
    <property type="entry name" value="EH_dom"/>
</dbReference>
<dbReference type="InterPro" id="IPR009060">
    <property type="entry name" value="UBA-like_sf"/>
</dbReference>
<feature type="region of interest" description="Disordered" evidence="4">
    <location>
        <begin position="368"/>
        <end position="387"/>
    </location>
</feature>
<feature type="domain" description="EH" evidence="6">
    <location>
        <begin position="7"/>
        <end position="93"/>
    </location>
</feature>
<dbReference type="GO" id="GO:0005886">
    <property type="term" value="C:plasma membrane"/>
    <property type="evidence" value="ECO:0007669"/>
    <property type="project" value="TreeGrafter"/>
</dbReference>
<dbReference type="PANTHER" id="PTHR11216:SF170">
    <property type="entry name" value="DYNAMIN ASSOCIATED PROTEIN 160, ISOFORM D"/>
    <property type="match status" value="1"/>
</dbReference>
<feature type="region of interest" description="Disordered" evidence="4">
    <location>
        <begin position="227"/>
        <end position="260"/>
    </location>
</feature>
<dbReference type="InterPro" id="IPR015940">
    <property type="entry name" value="UBA"/>
</dbReference>
<dbReference type="SUPFAM" id="SSF46934">
    <property type="entry name" value="UBA-like"/>
    <property type="match status" value="1"/>
</dbReference>
<dbReference type="CDD" id="cd00052">
    <property type="entry name" value="EH"/>
    <property type="match status" value="3"/>
</dbReference>
<feature type="domain" description="EH" evidence="6">
    <location>
        <begin position="138"/>
        <end position="227"/>
    </location>
</feature>
<feature type="compositionally biased region" description="Acidic residues" evidence="4">
    <location>
        <begin position="1149"/>
        <end position="1158"/>
    </location>
</feature>
<reference evidence="8" key="2">
    <citation type="submission" date="2021-01" db="EMBL/GenBank/DDBJ databases">
        <authorList>
            <person name="Schikora-Tamarit M.A."/>
        </authorList>
    </citation>
    <scope>NUCLEOTIDE SEQUENCE</scope>
    <source>
        <strain evidence="8">CBS2887</strain>
    </source>
</reference>
<dbReference type="GO" id="GO:0005737">
    <property type="term" value="C:cytoplasm"/>
    <property type="evidence" value="ECO:0007669"/>
    <property type="project" value="TreeGrafter"/>
</dbReference>
<feature type="compositionally biased region" description="Low complexity" evidence="4">
    <location>
        <begin position="1245"/>
        <end position="1264"/>
    </location>
</feature>
<feature type="compositionally biased region" description="Polar residues" evidence="4">
    <location>
        <begin position="866"/>
        <end position="880"/>
    </location>
</feature>
<comment type="caution">
    <text evidence="8">The sequence shown here is derived from an EMBL/GenBank/DDBJ whole genome shotgun (WGS) entry which is preliminary data.</text>
</comment>
<dbReference type="SMART" id="SM00165">
    <property type="entry name" value="UBA"/>
    <property type="match status" value="1"/>
</dbReference>
<dbReference type="InterPro" id="IPR041969">
    <property type="entry name" value="VP13D_UBA"/>
</dbReference>
<dbReference type="GO" id="GO:0016197">
    <property type="term" value="P:endosomal transport"/>
    <property type="evidence" value="ECO:0007669"/>
    <property type="project" value="TreeGrafter"/>
</dbReference>
<dbReference type="Pfam" id="PF12763">
    <property type="entry name" value="EH"/>
    <property type="match status" value="3"/>
</dbReference>
<evidence type="ECO:0000259" key="7">
    <source>
        <dbReference type="PROSITE" id="PS50222"/>
    </source>
</evidence>
<evidence type="ECO:0000256" key="1">
    <source>
        <dbReference type="ARBA" id="ARBA00022837"/>
    </source>
</evidence>
<dbReference type="InterPro" id="IPR018247">
    <property type="entry name" value="EF_Hand_1_Ca_BS"/>
</dbReference>
<dbReference type="InterPro" id="IPR002048">
    <property type="entry name" value="EF_hand_dom"/>
</dbReference>
<feature type="region of interest" description="Disordered" evidence="4">
    <location>
        <begin position="960"/>
        <end position="983"/>
    </location>
</feature>
<evidence type="ECO:0000256" key="2">
    <source>
        <dbReference type="ARBA" id="ARBA00023054"/>
    </source>
</evidence>
<sequence>MSFSPEEQKAFLPIFQSLDKENLGVVTGEASRSTFEKSGLPPHILGEIWQLADPTNLGFLNQYSFFVALRLIGHVQQGKTPEQALINVPGQLPKFSDSANLPAAAVSQRQTSAGSIQPPPPQQLQPQYTSLPPLTNADISKFSQLFAKSATNGTIKGDQAISIFTKAKLPTSTLSEIWALTDVQNKGFLNRDEFIVAMFLIQGLISGNVKALPSVIPNQMWSQLKSSNVPPTPLQQQPSFNSSVRSIPQSNTGGSRIPSSFTSASSDWIISPEKRQQFDAIFEGLDKSSSGTLNPAEVASFLTTSKLPQPVLANIWDLADIHNNGVFTKEEFAIAMFLVQKKIAGVELPHVVPESLIAPPTAVAAQSPVVQQQKPVQAPVQPPASVSKSSYNDLLDLNDAFSTPSPTVTGSDAPLASPNPVATNTTGSYQPRAFVPTSSFGQNLAKQNTVEPIAKSPVVAQTAAPSTIAAPLVKAAAQAPGQAIGAAATVAGAAGAAIGALTSSAFASRQPAVSQQPSYTGSNSSLNRIHNSSDLLTDSNPEVSGKLSQATTELANLSNQIGSLTSQTSALHEKRTRAERELAKMTGLKNDIEGKLAKLRNSYTMEVGQTQQVEALLLESTKETETLRSELSVAEAQYNETQAKLQQLQTELEESQKENASLKERLGTLNAEQNDLLKQLEETQTQAKQSKGLVAINSEQLNASELKSEGVKAEIANLLASVKELDTHHETLLSKQAELESNKSVLAQQETELSTRQQAHLESIAQFEQKNQELEQRLSEQKEYELSVQQQEERLQMLWNDLHTRQQQLQEAEEQLQRQQIEYAERVQSFSMKQIEDATRGLDIATEEEEHATTSKSVALEEPAQSKESQAEGTATSSSLGPGLIGSAVGLVAASIGATAVAAVENTSGQTSAVTDKSTEYSSAKDSTNATTVDTETDEANYQANMGQFQQFGNLDIVRPDSTTSSVVNNAPQSVRGDYEDEDQETIDAAAQADEELPASAADVLAKDYNKVEEDQKWVKESEMLDKDNEQEQEQVESPGSFEIVDGEDEDIKTAVPDTAAETVKVTEETKTTAAAAAAGGVIPGAWGAESTTTATATDEFPPIKELDIDESDSEAGEEEEEKDKSSSIPPVTAAAPVPIPSKATQPTFDDDFDDLEPAVDSKEAEANEFDEFDGLTAAKQEDEFDEDFTNAASESQDIEDTSFYNAEETQAPQLTTQQGLPQSQGPANGENQDEWEQIFAGFGNQPQNAPAPQLAHPQPQQPQLTSSSVSTRPKVATTPRSIAVQELTGMGFTEDEALAALRREKWNLEAATNYLLDNA</sequence>
<evidence type="ECO:0000256" key="3">
    <source>
        <dbReference type="SAM" id="Coils"/>
    </source>
</evidence>
<gene>
    <name evidence="8" type="ORF">WICPIJ_004164</name>
</gene>
<dbReference type="PROSITE" id="PS00018">
    <property type="entry name" value="EF_HAND_1"/>
    <property type="match status" value="1"/>
</dbReference>
<feature type="compositionally biased region" description="Polar residues" evidence="4">
    <location>
        <begin position="961"/>
        <end position="973"/>
    </location>
</feature>
<feature type="compositionally biased region" description="Polar residues" evidence="4">
    <location>
        <begin position="1203"/>
        <end position="1231"/>
    </location>
</feature>
<keyword evidence="2 3" id="KW-0175">Coiled coil</keyword>
<feature type="domain" description="EF-hand" evidence="7">
    <location>
        <begin position="273"/>
        <end position="308"/>
    </location>
</feature>
<reference evidence="8" key="1">
    <citation type="journal article" date="2021" name="Open Biol.">
        <title>Shared evolutionary footprints suggest mitochondrial oxidative damage underlies multiple complex I losses in fungi.</title>
        <authorList>
            <person name="Schikora-Tamarit M.A."/>
            <person name="Marcet-Houben M."/>
            <person name="Nosek J."/>
            <person name="Gabaldon T."/>
        </authorList>
    </citation>
    <scope>NUCLEOTIDE SEQUENCE</scope>
    <source>
        <strain evidence="8">CBS2887</strain>
    </source>
</reference>
<feature type="compositionally biased region" description="Polar residues" evidence="4">
    <location>
        <begin position="401"/>
        <end position="410"/>
    </location>
</feature>
<dbReference type="InterPro" id="IPR011992">
    <property type="entry name" value="EF-hand-dom_pair"/>
</dbReference>
<dbReference type="GO" id="GO:0005509">
    <property type="term" value="F:calcium ion binding"/>
    <property type="evidence" value="ECO:0007669"/>
    <property type="project" value="InterPro"/>
</dbReference>
<feature type="domain" description="EH" evidence="6">
    <location>
        <begin position="274"/>
        <end position="363"/>
    </location>
</feature>
<name>A0A9P8TNJ1_WICPI</name>
<evidence type="ECO:0000259" key="6">
    <source>
        <dbReference type="PROSITE" id="PS50031"/>
    </source>
</evidence>
<feature type="region of interest" description="Disordered" evidence="4">
    <location>
        <begin position="1020"/>
        <end position="1282"/>
    </location>
</feature>
<dbReference type="PROSITE" id="PS50031">
    <property type="entry name" value="EH"/>
    <property type="match status" value="3"/>
</dbReference>
<evidence type="ECO:0000313" key="9">
    <source>
        <dbReference type="Proteomes" id="UP000774326"/>
    </source>
</evidence>
<feature type="region of interest" description="Disordered" evidence="4">
    <location>
        <begin position="401"/>
        <end position="427"/>
    </location>
</feature>
<dbReference type="CDD" id="cd14306">
    <property type="entry name" value="UBA_VP13D"/>
    <property type="match status" value="1"/>
</dbReference>
<dbReference type="PROSITE" id="PS50030">
    <property type="entry name" value="UBA"/>
    <property type="match status" value="1"/>
</dbReference>
<dbReference type="Gene3D" id="1.10.287.1490">
    <property type="match status" value="1"/>
</dbReference>
<evidence type="ECO:0000259" key="5">
    <source>
        <dbReference type="PROSITE" id="PS50030"/>
    </source>
</evidence>
<dbReference type="PROSITE" id="PS50222">
    <property type="entry name" value="EF_HAND_2"/>
    <property type="match status" value="2"/>
</dbReference>
<proteinExistence type="predicted"/>
<evidence type="ECO:0000256" key="4">
    <source>
        <dbReference type="SAM" id="MobiDB-lite"/>
    </source>
</evidence>
<feature type="coiled-coil region" evidence="3">
    <location>
        <begin position="757"/>
        <end position="829"/>
    </location>
</feature>
<organism evidence="8 9">
    <name type="scientific">Wickerhamomyces pijperi</name>
    <name type="common">Yeast</name>
    <name type="synonym">Pichia pijperi</name>
    <dbReference type="NCBI Taxonomy" id="599730"/>
    <lineage>
        <taxon>Eukaryota</taxon>
        <taxon>Fungi</taxon>
        <taxon>Dikarya</taxon>
        <taxon>Ascomycota</taxon>
        <taxon>Saccharomycotina</taxon>
        <taxon>Saccharomycetes</taxon>
        <taxon>Phaffomycetales</taxon>
        <taxon>Wickerhamomycetaceae</taxon>
        <taxon>Wickerhamomyces</taxon>
    </lineage>
</organism>
<evidence type="ECO:0000313" key="8">
    <source>
        <dbReference type="EMBL" id="KAH3684861.1"/>
    </source>
</evidence>
<keyword evidence="1" id="KW-0106">Calcium</keyword>
<dbReference type="Gene3D" id="1.10.8.10">
    <property type="entry name" value="DNA helicase RuvA subunit, C-terminal domain"/>
    <property type="match status" value="1"/>
</dbReference>
<feature type="domain" description="EF-hand" evidence="7">
    <location>
        <begin position="169"/>
        <end position="204"/>
    </location>
</feature>
<evidence type="ECO:0008006" key="10">
    <source>
        <dbReference type="Google" id="ProtNLM"/>
    </source>
</evidence>
<dbReference type="Gene3D" id="1.10.238.10">
    <property type="entry name" value="EF-hand"/>
    <property type="match status" value="3"/>
</dbReference>
<dbReference type="SMART" id="SM00027">
    <property type="entry name" value="EH"/>
    <property type="match status" value="3"/>
</dbReference>
<feature type="region of interest" description="Disordered" evidence="4">
    <location>
        <begin position="847"/>
        <end position="881"/>
    </location>
</feature>
<feature type="region of interest" description="Disordered" evidence="4">
    <location>
        <begin position="905"/>
        <end position="933"/>
    </location>
</feature>
<protein>
    <recommendedName>
        <fullName evidence="10">EH domain-containing and endocytosis protein 1</fullName>
    </recommendedName>
</protein>
<feature type="domain" description="UBA" evidence="5">
    <location>
        <begin position="1277"/>
        <end position="1319"/>
    </location>
</feature>
<dbReference type="Pfam" id="PF00627">
    <property type="entry name" value="UBA"/>
    <property type="match status" value="1"/>
</dbReference>
<feature type="compositionally biased region" description="Low complexity" evidence="4">
    <location>
        <begin position="1127"/>
        <end position="1137"/>
    </location>
</feature>
<feature type="coiled-coil region" evidence="3">
    <location>
        <begin position="624"/>
        <end position="690"/>
    </location>
</feature>
<feature type="region of interest" description="Disordered" evidence="4">
    <location>
        <begin position="512"/>
        <end position="546"/>
    </location>
</feature>
<keyword evidence="9" id="KW-1185">Reference proteome</keyword>
<dbReference type="OrthoDB" id="524326at2759"/>
<dbReference type="SMART" id="SM00054">
    <property type="entry name" value="EFh"/>
    <property type="match status" value="4"/>
</dbReference>
<dbReference type="SUPFAM" id="SSF47473">
    <property type="entry name" value="EF-hand"/>
    <property type="match status" value="3"/>
</dbReference>
<dbReference type="GO" id="GO:0006897">
    <property type="term" value="P:endocytosis"/>
    <property type="evidence" value="ECO:0007669"/>
    <property type="project" value="TreeGrafter"/>
</dbReference>
<feature type="compositionally biased region" description="Basic and acidic residues" evidence="4">
    <location>
        <begin position="1020"/>
        <end position="1030"/>
    </location>
</feature>
<dbReference type="Proteomes" id="UP000774326">
    <property type="component" value="Unassembled WGS sequence"/>
</dbReference>
<accession>A0A9P8TNJ1</accession>